<evidence type="ECO:0000256" key="2">
    <source>
        <dbReference type="ARBA" id="ARBA00023157"/>
    </source>
</evidence>
<evidence type="ECO:0000259" key="4">
    <source>
        <dbReference type="Pfam" id="PF23283"/>
    </source>
</evidence>
<reference evidence="5 6" key="1">
    <citation type="submission" date="2022-05" db="EMBL/GenBank/DDBJ databases">
        <authorList>
            <consortium name="Genoscope - CEA"/>
            <person name="William W."/>
        </authorList>
    </citation>
    <scope>NUCLEOTIDE SEQUENCE [LARGE SCALE GENOMIC DNA]</scope>
</reference>
<dbReference type="AlphaFoldDB" id="A0AAU9XZA3"/>
<proteinExistence type="predicted"/>
<accession>A0AAU9XZA3</accession>
<evidence type="ECO:0000313" key="6">
    <source>
        <dbReference type="Proteomes" id="UP001159428"/>
    </source>
</evidence>
<dbReference type="Pfam" id="PF23283">
    <property type="entry name" value="D8C_UMOD"/>
    <property type="match status" value="1"/>
</dbReference>
<comment type="caution">
    <text evidence="5">The sequence shown here is derived from an EMBL/GenBank/DDBJ whole genome shotgun (WGS) entry which is preliminary data.</text>
</comment>
<dbReference type="Proteomes" id="UP001159428">
    <property type="component" value="Unassembled WGS sequence"/>
</dbReference>
<keyword evidence="6" id="KW-1185">Reference proteome</keyword>
<feature type="signal peptide" evidence="3">
    <location>
        <begin position="1"/>
        <end position="20"/>
    </location>
</feature>
<name>A0AAU9XZA3_9CNID</name>
<feature type="chain" id="PRO_5043471336" description="UMOD/GP2/OIT3-like D8C domain-containing protein" evidence="3">
    <location>
        <begin position="21"/>
        <end position="195"/>
    </location>
</feature>
<dbReference type="EMBL" id="CALNXJ010000091">
    <property type="protein sequence ID" value="CAH3163274.1"/>
    <property type="molecule type" value="Genomic_DNA"/>
</dbReference>
<protein>
    <recommendedName>
        <fullName evidence="4">UMOD/GP2/OIT3-like D8C domain-containing protein</fullName>
    </recommendedName>
</protein>
<dbReference type="PANTHER" id="PTHR36191">
    <property type="entry name" value="ENDO/EXONUCLEASE/PHOSPHATASE DOMAIN-CONTAINING PROTEIN-RELATED"/>
    <property type="match status" value="1"/>
</dbReference>
<organism evidence="5 6">
    <name type="scientific">Pocillopora meandrina</name>
    <dbReference type="NCBI Taxonomy" id="46732"/>
    <lineage>
        <taxon>Eukaryota</taxon>
        <taxon>Metazoa</taxon>
        <taxon>Cnidaria</taxon>
        <taxon>Anthozoa</taxon>
        <taxon>Hexacorallia</taxon>
        <taxon>Scleractinia</taxon>
        <taxon>Astrocoeniina</taxon>
        <taxon>Pocilloporidae</taxon>
        <taxon>Pocillopora</taxon>
    </lineage>
</organism>
<gene>
    <name evidence="5" type="ORF">PMEA_00035493</name>
</gene>
<evidence type="ECO:0000256" key="3">
    <source>
        <dbReference type="SAM" id="SignalP"/>
    </source>
</evidence>
<feature type="domain" description="UMOD/GP2/OIT3-like D8C" evidence="4">
    <location>
        <begin position="111"/>
        <end position="192"/>
    </location>
</feature>
<dbReference type="InterPro" id="IPR057774">
    <property type="entry name" value="D8C_UMOD/GP2/OIT3-like"/>
</dbReference>
<evidence type="ECO:0000313" key="5">
    <source>
        <dbReference type="EMBL" id="CAH3163274.1"/>
    </source>
</evidence>
<keyword evidence="1 3" id="KW-0732">Signal</keyword>
<evidence type="ECO:0000256" key="1">
    <source>
        <dbReference type="ARBA" id="ARBA00022729"/>
    </source>
</evidence>
<dbReference type="PANTHER" id="PTHR36191:SF4">
    <property type="entry name" value="VWFD DOMAIN-CONTAINING PROTEIN"/>
    <property type="match status" value="1"/>
</dbReference>
<sequence>MRSTFVASLLVFILIQGSKPVVGGGKKMKQLQARVKALEECQPCSVIEELLVRVKALENSTPAPPAPTKAPMPSECQNYQVLADASRNVNHGANPLLCDNHLKPNWYRFQGAAGVKMVSSCPKTSRCGTHATGWLNGDHPSVEEGKVTRKVCFSWSNCCTWSIDIQVMNCGDFYIYYIDGTPREWQCHLRYCGTN</sequence>
<keyword evidence="2" id="KW-1015">Disulfide bond</keyword>